<gene>
    <name evidence="3" type="ORF">GCM10010502_68010</name>
</gene>
<name>A0A8H9I4V2_KITAU</name>
<dbReference type="GO" id="GO:0004803">
    <property type="term" value="F:transposase activity"/>
    <property type="evidence" value="ECO:0007669"/>
    <property type="project" value="InterPro"/>
</dbReference>
<comment type="caution">
    <text evidence="3">The sequence shown here is derived from an EMBL/GenBank/DDBJ whole genome shotgun (WGS) entry which is preliminary data.</text>
</comment>
<dbReference type="Proteomes" id="UP000610124">
    <property type="component" value="Unassembled WGS sequence"/>
</dbReference>
<feature type="region of interest" description="Disordered" evidence="1">
    <location>
        <begin position="1"/>
        <end position="34"/>
    </location>
</feature>
<evidence type="ECO:0000256" key="1">
    <source>
        <dbReference type="SAM" id="MobiDB-lite"/>
    </source>
</evidence>
<dbReference type="GO" id="GO:0003677">
    <property type="term" value="F:DNA binding"/>
    <property type="evidence" value="ECO:0007669"/>
    <property type="project" value="InterPro"/>
</dbReference>
<evidence type="ECO:0000313" key="3">
    <source>
        <dbReference type="EMBL" id="GGV03702.1"/>
    </source>
</evidence>
<feature type="region of interest" description="Disordered" evidence="1">
    <location>
        <begin position="69"/>
        <end position="88"/>
    </location>
</feature>
<dbReference type="PANTHER" id="PTHR30007:SF1">
    <property type="entry name" value="BLR1914 PROTEIN"/>
    <property type="match status" value="1"/>
</dbReference>
<dbReference type="Pfam" id="PF01609">
    <property type="entry name" value="DDE_Tnp_1"/>
    <property type="match status" value="1"/>
</dbReference>
<dbReference type="GO" id="GO:0006313">
    <property type="term" value="P:DNA transposition"/>
    <property type="evidence" value="ECO:0007669"/>
    <property type="project" value="InterPro"/>
</dbReference>
<accession>A0A8H9I4V2</accession>
<evidence type="ECO:0000259" key="2">
    <source>
        <dbReference type="Pfam" id="PF01609"/>
    </source>
</evidence>
<dbReference type="PANTHER" id="PTHR30007">
    <property type="entry name" value="PHP DOMAIN PROTEIN"/>
    <property type="match status" value="1"/>
</dbReference>
<protein>
    <recommendedName>
        <fullName evidence="2">Transposase IS4-like domain-containing protein</fullName>
    </recommendedName>
</protein>
<dbReference type="EMBL" id="BMUB01000031">
    <property type="protein sequence ID" value="GGV03702.1"/>
    <property type="molecule type" value="Genomic_DNA"/>
</dbReference>
<reference evidence="3" key="1">
    <citation type="journal article" date="2014" name="Int. J. Syst. Evol. Microbiol.">
        <title>Complete genome sequence of Corynebacterium casei LMG S-19264T (=DSM 44701T), isolated from a smear-ripened cheese.</title>
        <authorList>
            <consortium name="US DOE Joint Genome Institute (JGI-PGF)"/>
            <person name="Walter F."/>
            <person name="Albersmeier A."/>
            <person name="Kalinowski J."/>
            <person name="Ruckert C."/>
        </authorList>
    </citation>
    <scope>NUCLEOTIDE SEQUENCE</scope>
    <source>
        <strain evidence="3">JCM 4434</strain>
    </source>
</reference>
<evidence type="ECO:0000313" key="4">
    <source>
        <dbReference type="Proteomes" id="UP000610124"/>
    </source>
</evidence>
<proteinExistence type="predicted"/>
<dbReference type="NCBIfam" id="NF033580">
    <property type="entry name" value="transpos_IS5_3"/>
    <property type="match status" value="1"/>
</dbReference>
<dbReference type="AlphaFoldDB" id="A0A8H9I4V2"/>
<dbReference type="InterPro" id="IPR002559">
    <property type="entry name" value="Transposase_11"/>
</dbReference>
<feature type="domain" description="Transposase IS4-like" evidence="2">
    <location>
        <begin position="21"/>
        <end position="156"/>
    </location>
</feature>
<sequence length="172" mass="19355">MRGCLPRAREKGGEATGPSPVDRRKTGSKHHLISDGGGIPFHVITTAANVNDVTQTLALVDGIPQVAGRVGRPRKRPDALLGDKGYDSNPNRRELRKRRILPVISRRGEPDIIGLGKLRYVVEQTFAQLHQFKRLAVRWERRLDLHEALVSLACATICWRRLRRPAQPTRRP</sequence>
<organism evidence="3 4">
    <name type="scientific">Kitasatospora aureofaciens</name>
    <name type="common">Streptomyces aureofaciens</name>
    <dbReference type="NCBI Taxonomy" id="1894"/>
    <lineage>
        <taxon>Bacteria</taxon>
        <taxon>Bacillati</taxon>
        <taxon>Actinomycetota</taxon>
        <taxon>Actinomycetes</taxon>
        <taxon>Kitasatosporales</taxon>
        <taxon>Streptomycetaceae</taxon>
        <taxon>Kitasatospora</taxon>
    </lineage>
</organism>
<reference evidence="3" key="2">
    <citation type="submission" date="2020-09" db="EMBL/GenBank/DDBJ databases">
        <authorList>
            <person name="Sun Q."/>
            <person name="Ohkuma M."/>
        </authorList>
    </citation>
    <scope>NUCLEOTIDE SEQUENCE</scope>
    <source>
        <strain evidence="3">JCM 4434</strain>
    </source>
</reference>